<dbReference type="Gene3D" id="3.10.310.70">
    <property type="match status" value="1"/>
</dbReference>
<dbReference type="OrthoDB" id="194468at2759"/>
<dbReference type="PANTHER" id="PTHR22642:SF2">
    <property type="entry name" value="PROTEIN LONG AFTER FAR-RED 3"/>
    <property type="match status" value="1"/>
</dbReference>
<reference evidence="3" key="1">
    <citation type="submission" date="2020-01" db="EMBL/GenBank/DDBJ databases">
        <authorList>
            <consortium name="DOE Joint Genome Institute"/>
            <person name="Haridas S."/>
            <person name="Albert R."/>
            <person name="Binder M."/>
            <person name="Bloem J."/>
            <person name="Labutti K."/>
            <person name="Salamov A."/>
            <person name="Andreopoulos B."/>
            <person name="Baker S.E."/>
            <person name="Barry K."/>
            <person name="Bills G."/>
            <person name="Bluhm B.H."/>
            <person name="Cannon C."/>
            <person name="Castanera R."/>
            <person name="Culley D.E."/>
            <person name="Daum C."/>
            <person name="Ezra D."/>
            <person name="Gonzalez J.B."/>
            <person name="Henrissat B."/>
            <person name="Kuo A."/>
            <person name="Liang C."/>
            <person name="Lipzen A."/>
            <person name="Lutzoni F."/>
            <person name="Magnuson J."/>
            <person name="Mondo S."/>
            <person name="Nolan M."/>
            <person name="Ohm R."/>
            <person name="Pangilinan J."/>
            <person name="Park H.-J."/>
            <person name="Ramirez L."/>
            <person name="Alfaro M."/>
            <person name="Sun H."/>
            <person name="Tritt A."/>
            <person name="Yoshinaga Y."/>
            <person name="Zwiers L.-H."/>
            <person name="Turgeon B.G."/>
            <person name="Goodwin S.B."/>
            <person name="Spatafora J.W."/>
            <person name="Crous P.W."/>
            <person name="Grigoriev I.V."/>
        </authorList>
    </citation>
    <scope>NUCLEOTIDE SEQUENCE</scope>
    <source>
        <strain evidence="3">P77</strain>
    </source>
</reference>
<dbReference type="InterPro" id="IPR032466">
    <property type="entry name" value="Metal_Hydrolase"/>
</dbReference>
<feature type="domain" description="Amidohydrolase 3" evidence="2">
    <location>
        <begin position="87"/>
        <end position="581"/>
    </location>
</feature>
<accession>A0A6A5KHB7</accession>
<dbReference type="Gene3D" id="2.30.40.10">
    <property type="entry name" value="Urease, subunit C, domain 1"/>
    <property type="match status" value="1"/>
</dbReference>
<evidence type="ECO:0000313" key="3">
    <source>
        <dbReference type="EMBL" id="KAF1835127.1"/>
    </source>
</evidence>
<keyword evidence="1" id="KW-0732">Signal</keyword>
<gene>
    <name evidence="3" type="ORF">BDW02DRAFT_578982</name>
</gene>
<organism evidence="3 4">
    <name type="scientific">Decorospora gaudefroyi</name>
    <dbReference type="NCBI Taxonomy" id="184978"/>
    <lineage>
        <taxon>Eukaryota</taxon>
        <taxon>Fungi</taxon>
        <taxon>Dikarya</taxon>
        <taxon>Ascomycota</taxon>
        <taxon>Pezizomycotina</taxon>
        <taxon>Dothideomycetes</taxon>
        <taxon>Pleosporomycetidae</taxon>
        <taxon>Pleosporales</taxon>
        <taxon>Pleosporineae</taxon>
        <taxon>Pleosporaceae</taxon>
        <taxon>Decorospora</taxon>
    </lineage>
</organism>
<feature type="chain" id="PRO_5025362409" description="Amidohydrolase 3 domain-containing protein" evidence="1">
    <location>
        <begin position="19"/>
        <end position="584"/>
    </location>
</feature>
<dbReference type="GO" id="GO:0016810">
    <property type="term" value="F:hydrolase activity, acting on carbon-nitrogen (but not peptide) bonds"/>
    <property type="evidence" value="ECO:0007669"/>
    <property type="project" value="InterPro"/>
</dbReference>
<proteinExistence type="predicted"/>
<dbReference type="Pfam" id="PF07969">
    <property type="entry name" value="Amidohydro_3"/>
    <property type="match status" value="1"/>
</dbReference>
<dbReference type="Proteomes" id="UP000800040">
    <property type="component" value="Unassembled WGS sequence"/>
</dbReference>
<dbReference type="InterPro" id="IPR033932">
    <property type="entry name" value="YtcJ-like"/>
</dbReference>
<dbReference type="CDD" id="cd01300">
    <property type="entry name" value="YtcJ_like"/>
    <property type="match status" value="1"/>
</dbReference>
<evidence type="ECO:0000259" key="2">
    <source>
        <dbReference type="Pfam" id="PF07969"/>
    </source>
</evidence>
<feature type="signal peptide" evidence="1">
    <location>
        <begin position="1"/>
        <end position="18"/>
    </location>
</feature>
<sequence length="584" mass="62773">MLSSLLFATTVLFGSSFATTVTKPFRDRIALKLTDGADLIVHNAKVFTAAECAPSNVTGFAVKDGVFVAVTRNDTELELFMSNQTTVIDMDGASVVPGLFDTHIHHIGGGKMLLRQVEFSSALSLDEVLKAIDTYASNLTEGAWVTGGSWGSSLIPQLSTVEARYRLDNVSHGHPVFLADDTHHNAWANTAALEAAGIPLSGGDNLSPNIVLDPVTGEVTGFLIEEATGPVSAAQVAAEPDTLEDLKEYSLRAWAMLHSFGVTSIQDAAVSAPSLDAMVSLDKEGKLKGWISTCLTLSGSMAGSMDEAEFDTHARDVNRDRVRTDFTKLVLDGVPPTKTGAFLTPYLPSENNETSPNYGLVYNTTAELVDTLRRYRDHGRHTKIHCTGDWSVQVAMDAFEALRKEGSQQTYHIAHGQFVTPQDRMRMQALDVVAEVSPFLWFPGIIPQSIAAVLPDDVAAHMQPNRDLLDLGVLVAGGSDWAVSADPNPWEGIGGLVTRQDPTGRFPGTLWAEQAVSVEEGLRIFTINGAKAARLDDVVGSIEVGKAANFVVPDRDPFVVSAEELGSTKVLRTYVAGELVYSSE</sequence>
<dbReference type="EMBL" id="ML975291">
    <property type="protein sequence ID" value="KAF1835127.1"/>
    <property type="molecule type" value="Genomic_DNA"/>
</dbReference>
<protein>
    <recommendedName>
        <fullName evidence="2">Amidohydrolase 3 domain-containing protein</fullName>
    </recommendedName>
</protein>
<name>A0A6A5KHB7_9PLEO</name>
<dbReference type="SUPFAM" id="SSF51556">
    <property type="entry name" value="Metallo-dependent hydrolases"/>
    <property type="match status" value="1"/>
</dbReference>
<dbReference type="Gene3D" id="3.20.20.140">
    <property type="entry name" value="Metal-dependent hydrolases"/>
    <property type="match status" value="1"/>
</dbReference>
<evidence type="ECO:0000256" key="1">
    <source>
        <dbReference type="SAM" id="SignalP"/>
    </source>
</evidence>
<dbReference type="SUPFAM" id="SSF51338">
    <property type="entry name" value="Composite domain of metallo-dependent hydrolases"/>
    <property type="match status" value="1"/>
</dbReference>
<keyword evidence="4" id="KW-1185">Reference proteome</keyword>
<dbReference type="InterPro" id="IPR011059">
    <property type="entry name" value="Metal-dep_hydrolase_composite"/>
</dbReference>
<dbReference type="AlphaFoldDB" id="A0A6A5KHB7"/>
<dbReference type="PANTHER" id="PTHR22642">
    <property type="entry name" value="IMIDAZOLONEPROPIONASE"/>
    <property type="match status" value="1"/>
</dbReference>
<dbReference type="InterPro" id="IPR013108">
    <property type="entry name" value="Amidohydro_3"/>
</dbReference>
<evidence type="ECO:0000313" key="4">
    <source>
        <dbReference type="Proteomes" id="UP000800040"/>
    </source>
</evidence>